<evidence type="ECO:0000313" key="1">
    <source>
        <dbReference type="EMBL" id="CAG8845050.1"/>
    </source>
</evidence>
<dbReference type="PANTHER" id="PTHR35871:SF1">
    <property type="entry name" value="CXC1-LIKE CYSTEINE CLUSTER ASSOCIATED WITH KDZ TRANSPOSASES DOMAIN-CONTAINING PROTEIN"/>
    <property type="match status" value="1"/>
</dbReference>
<gene>
    <name evidence="1" type="ORF">GMARGA_LOCUS37432</name>
</gene>
<feature type="non-terminal residue" evidence="1">
    <location>
        <position position="102"/>
    </location>
</feature>
<evidence type="ECO:0000313" key="2">
    <source>
        <dbReference type="Proteomes" id="UP000789901"/>
    </source>
</evidence>
<dbReference type="EMBL" id="CAJVQB010078040">
    <property type="protein sequence ID" value="CAG8845050.1"/>
    <property type="molecule type" value="Genomic_DNA"/>
</dbReference>
<accession>A0ABN7X0F9</accession>
<keyword evidence="2" id="KW-1185">Reference proteome</keyword>
<protein>
    <submittedName>
        <fullName evidence="1">9132_t:CDS:1</fullName>
    </submittedName>
</protein>
<organism evidence="1 2">
    <name type="scientific">Gigaspora margarita</name>
    <dbReference type="NCBI Taxonomy" id="4874"/>
    <lineage>
        <taxon>Eukaryota</taxon>
        <taxon>Fungi</taxon>
        <taxon>Fungi incertae sedis</taxon>
        <taxon>Mucoromycota</taxon>
        <taxon>Glomeromycotina</taxon>
        <taxon>Glomeromycetes</taxon>
        <taxon>Diversisporales</taxon>
        <taxon>Gigasporaceae</taxon>
        <taxon>Gigaspora</taxon>
    </lineage>
</organism>
<dbReference type="PANTHER" id="PTHR35871">
    <property type="entry name" value="EXPRESSED PROTEIN"/>
    <property type="match status" value="1"/>
</dbReference>
<dbReference type="Proteomes" id="UP000789901">
    <property type="component" value="Unassembled WGS sequence"/>
</dbReference>
<name>A0ABN7X0F9_GIGMA</name>
<reference evidence="1 2" key="1">
    <citation type="submission" date="2021-06" db="EMBL/GenBank/DDBJ databases">
        <authorList>
            <person name="Kallberg Y."/>
            <person name="Tangrot J."/>
            <person name="Rosling A."/>
        </authorList>
    </citation>
    <scope>NUCLEOTIDE SEQUENCE [LARGE SCALE GENOMIC DNA]</scope>
    <source>
        <strain evidence="1 2">120-4 pot B 10/14</strain>
    </source>
</reference>
<comment type="caution">
    <text evidence="1">The sequence shown here is derived from an EMBL/GenBank/DDBJ whole genome shotgun (WGS) entry which is preliminary data.</text>
</comment>
<feature type="non-terminal residue" evidence="1">
    <location>
        <position position="1"/>
    </location>
</feature>
<sequence>LEKVDEDDDIGGPSKDEIEICNWYKKILTALKDLVVKHTIPIFEACFPECQALFAFDNATSHTAFLYNALITKYMNLSPARQQEKMRSTSYFYDEEKHNQDM</sequence>
<proteinExistence type="predicted"/>